<evidence type="ECO:0000313" key="1">
    <source>
        <dbReference type="EMBL" id="MCI01342.1"/>
    </source>
</evidence>
<sequence length="45" mass="5158">MAEDTVRESLHKLLMARYVERCPIPEVSIAKEEDDKKKRGSKAAK</sequence>
<evidence type="ECO:0000313" key="2">
    <source>
        <dbReference type="Proteomes" id="UP000265520"/>
    </source>
</evidence>
<keyword evidence="1" id="KW-0804">Transcription</keyword>
<comment type="caution">
    <text evidence="1">The sequence shown here is derived from an EMBL/GenBank/DDBJ whole genome shotgun (WGS) entry which is preliminary data.</text>
</comment>
<organism evidence="1 2">
    <name type="scientific">Trifolium medium</name>
    <dbReference type="NCBI Taxonomy" id="97028"/>
    <lineage>
        <taxon>Eukaryota</taxon>
        <taxon>Viridiplantae</taxon>
        <taxon>Streptophyta</taxon>
        <taxon>Embryophyta</taxon>
        <taxon>Tracheophyta</taxon>
        <taxon>Spermatophyta</taxon>
        <taxon>Magnoliopsida</taxon>
        <taxon>eudicotyledons</taxon>
        <taxon>Gunneridae</taxon>
        <taxon>Pentapetalae</taxon>
        <taxon>rosids</taxon>
        <taxon>fabids</taxon>
        <taxon>Fabales</taxon>
        <taxon>Fabaceae</taxon>
        <taxon>Papilionoideae</taxon>
        <taxon>50 kb inversion clade</taxon>
        <taxon>NPAAA clade</taxon>
        <taxon>Hologalegina</taxon>
        <taxon>IRL clade</taxon>
        <taxon>Trifolieae</taxon>
        <taxon>Trifolium</taxon>
    </lineage>
</organism>
<dbReference type="EMBL" id="LXQA010045898">
    <property type="protein sequence ID" value="MCI01342.1"/>
    <property type="molecule type" value="Genomic_DNA"/>
</dbReference>
<protein>
    <submittedName>
        <fullName evidence="1">DNA-directed RNA polymerase III subunit RPC3-like</fullName>
    </submittedName>
</protein>
<dbReference type="Proteomes" id="UP000265520">
    <property type="component" value="Unassembled WGS sequence"/>
</dbReference>
<dbReference type="AlphaFoldDB" id="A0A392NPK2"/>
<feature type="non-terminal residue" evidence="1">
    <location>
        <position position="45"/>
    </location>
</feature>
<keyword evidence="2" id="KW-1185">Reference proteome</keyword>
<proteinExistence type="predicted"/>
<name>A0A392NPK2_9FABA</name>
<keyword evidence="1" id="KW-0240">DNA-directed RNA polymerase</keyword>
<accession>A0A392NPK2</accession>
<dbReference type="GO" id="GO:0000428">
    <property type="term" value="C:DNA-directed RNA polymerase complex"/>
    <property type="evidence" value="ECO:0007669"/>
    <property type="project" value="UniProtKB-KW"/>
</dbReference>
<reference evidence="1 2" key="1">
    <citation type="journal article" date="2018" name="Front. Plant Sci.">
        <title>Red Clover (Trifolium pratense) and Zigzag Clover (T. medium) - A Picture of Genomic Similarities and Differences.</title>
        <authorList>
            <person name="Dluhosova J."/>
            <person name="Istvanek J."/>
            <person name="Nedelnik J."/>
            <person name="Repkova J."/>
        </authorList>
    </citation>
    <scope>NUCLEOTIDE SEQUENCE [LARGE SCALE GENOMIC DNA]</scope>
    <source>
        <strain evidence="2">cv. 10/8</strain>
        <tissue evidence="1">Leaf</tissue>
    </source>
</reference>